<proteinExistence type="predicted"/>
<accession>A0ACC0ZDA7</accession>
<protein>
    <submittedName>
        <fullName evidence="1">Uncharacterized protein</fullName>
    </submittedName>
</protein>
<evidence type="ECO:0000313" key="2">
    <source>
        <dbReference type="Proteomes" id="UP001163603"/>
    </source>
</evidence>
<name>A0ACC0ZDA7_9ROSI</name>
<evidence type="ECO:0000313" key="1">
    <source>
        <dbReference type="EMBL" id="KAJ0049013.1"/>
    </source>
</evidence>
<reference evidence="2" key="1">
    <citation type="journal article" date="2023" name="G3 (Bethesda)">
        <title>Genome assembly and association tests identify interacting loci associated with vigor, precocity, and sex in interspecific pistachio rootstocks.</title>
        <authorList>
            <person name="Palmer W."/>
            <person name="Jacygrad E."/>
            <person name="Sagayaradj S."/>
            <person name="Cavanaugh K."/>
            <person name="Han R."/>
            <person name="Bertier L."/>
            <person name="Beede B."/>
            <person name="Kafkas S."/>
            <person name="Golino D."/>
            <person name="Preece J."/>
            <person name="Michelmore R."/>
        </authorList>
    </citation>
    <scope>NUCLEOTIDE SEQUENCE [LARGE SCALE GENOMIC DNA]</scope>
</reference>
<keyword evidence="2" id="KW-1185">Reference proteome</keyword>
<dbReference type="EMBL" id="CM047737">
    <property type="protein sequence ID" value="KAJ0049013.1"/>
    <property type="molecule type" value="Genomic_DNA"/>
</dbReference>
<gene>
    <name evidence="1" type="ORF">Pint_16586</name>
</gene>
<comment type="caution">
    <text evidence="1">The sequence shown here is derived from an EMBL/GenBank/DDBJ whole genome shotgun (WGS) entry which is preliminary data.</text>
</comment>
<dbReference type="Proteomes" id="UP001163603">
    <property type="component" value="Chromosome 2"/>
</dbReference>
<organism evidence="1 2">
    <name type="scientific">Pistacia integerrima</name>
    <dbReference type="NCBI Taxonomy" id="434235"/>
    <lineage>
        <taxon>Eukaryota</taxon>
        <taxon>Viridiplantae</taxon>
        <taxon>Streptophyta</taxon>
        <taxon>Embryophyta</taxon>
        <taxon>Tracheophyta</taxon>
        <taxon>Spermatophyta</taxon>
        <taxon>Magnoliopsida</taxon>
        <taxon>eudicotyledons</taxon>
        <taxon>Gunneridae</taxon>
        <taxon>Pentapetalae</taxon>
        <taxon>rosids</taxon>
        <taxon>malvids</taxon>
        <taxon>Sapindales</taxon>
        <taxon>Anacardiaceae</taxon>
        <taxon>Pistacia</taxon>
    </lineage>
</organism>
<sequence length="208" mass="24547">MEFKKSTDQGAILREYFYAEARLRQFHAMKIDWGISKFLDLETFQNPSNGYLVNDTCVFGAEIFIVKNTYNMEHLSMMKPANDCHTWKVIAVMKYSNFFRFSSRKMRRFFLYLFGISGNEFVLFQVGSEDETLHVCPAEWIERCYHAMKTEWGITKFIDLELKGYLIDDTCVFGAEGFVVKSTSKRELSMVKEPATYFHTWKLIIFRL</sequence>